<accession>A0A7R8XJY3</accession>
<dbReference type="InterPro" id="IPR002554">
    <property type="entry name" value="PP2A_B56"/>
</dbReference>
<dbReference type="OrthoDB" id="10264446at2759"/>
<dbReference type="AlphaFoldDB" id="A0A7R8XJY3"/>
<dbReference type="GO" id="GO:0005634">
    <property type="term" value="C:nucleus"/>
    <property type="evidence" value="ECO:0007669"/>
    <property type="project" value="TreeGrafter"/>
</dbReference>
<evidence type="ECO:0000313" key="4">
    <source>
        <dbReference type="EMBL" id="CAD7248482.1"/>
    </source>
</evidence>
<dbReference type="PANTHER" id="PTHR10257:SF5">
    <property type="entry name" value="WIDERBORST, ISOFORM H"/>
    <property type="match status" value="1"/>
</dbReference>
<dbReference type="InterPro" id="IPR011989">
    <property type="entry name" value="ARM-like"/>
</dbReference>
<name>A0A7R8XJY3_9CRUS</name>
<evidence type="ECO:0000313" key="5">
    <source>
        <dbReference type="Proteomes" id="UP000677054"/>
    </source>
</evidence>
<dbReference type="PIRSF" id="PIRSF028043">
    <property type="entry name" value="PP2A_B56"/>
    <property type="match status" value="1"/>
</dbReference>
<dbReference type="EMBL" id="CAJPEV010001863">
    <property type="protein sequence ID" value="CAG0894658.1"/>
    <property type="molecule type" value="Genomic_DNA"/>
</dbReference>
<dbReference type="PANTHER" id="PTHR10257">
    <property type="entry name" value="SERINE/THREONINE PROTEIN PHOSPHATASE 2A PP2A REGULATORY SUBUNIT B"/>
    <property type="match status" value="1"/>
</dbReference>
<evidence type="ECO:0000256" key="2">
    <source>
        <dbReference type="PIRNR" id="PIRNR028043"/>
    </source>
</evidence>
<comment type="similarity">
    <text evidence="1">Belongs to the phosphatase 2A regulatory subunit B56 family.</text>
</comment>
<evidence type="ECO:0000256" key="1">
    <source>
        <dbReference type="ARBA" id="ARBA00009745"/>
    </source>
</evidence>
<keyword evidence="5" id="KW-1185">Reference proteome</keyword>
<dbReference type="FunFam" id="1.25.10.10:FF:000010">
    <property type="entry name" value="Serine/threonine-protein phosphatase 2A 56 kDa regulatory subunit"/>
    <property type="match status" value="1"/>
</dbReference>
<dbReference type="Proteomes" id="UP000677054">
    <property type="component" value="Unassembled WGS sequence"/>
</dbReference>
<reference evidence="4" key="1">
    <citation type="submission" date="2020-11" db="EMBL/GenBank/DDBJ databases">
        <authorList>
            <person name="Tran Van P."/>
        </authorList>
    </citation>
    <scope>NUCLEOTIDE SEQUENCE</scope>
</reference>
<dbReference type="Pfam" id="PF01603">
    <property type="entry name" value="B56"/>
    <property type="match status" value="2"/>
</dbReference>
<feature type="compositionally biased region" description="Basic and acidic residues" evidence="3">
    <location>
        <begin position="23"/>
        <end position="39"/>
    </location>
</feature>
<dbReference type="Gene3D" id="1.25.10.10">
    <property type="entry name" value="Leucine-rich Repeat Variant"/>
    <property type="match status" value="1"/>
</dbReference>
<feature type="region of interest" description="Disordered" evidence="3">
    <location>
        <begin position="1"/>
        <end position="53"/>
    </location>
</feature>
<proteinExistence type="inferred from homology"/>
<dbReference type="InterPro" id="IPR016024">
    <property type="entry name" value="ARM-type_fold"/>
</dbReference>
<organism evidence="4">
    <name type="scientific">Darwinula stevensoni</name>
    <dbReference type="NCBI Taxonomy" id="69355"/>
    <lineage>
        <taxon>Eukaryota</taxon>
        <taxon>Metazoa</taxon>
        <taxon>Ecdysozoa</taxon>
        <taxon>Arthropoda</taxon>
        <taxon>Crustacea</taxon>
        <taxon>Oligostraca</taxon>
        <taxon>Ostracoda</taxon>
        <taxon>Podocopa</taxon>
        <taxon>Podocopida</taxon>
        <taxon>Darwinulocopina</taxon>
        <taxon>Darwinuloidea</taxon>
        <taxon>Darwinulidae</taxon>
        <taxon>Darwinula</taxon>
    </lineage>
</organism>
<dbReference type="GO" id="GO:0072542">
    <property type="term" value="F:protein phosphatase activator activity"/>
    <property type="evidence" value="ECO:0007669"/>
    <property type="project" value="TreeGrafter"/>
</dbReference>
<dbReference type="EMBL" id="LR901380">
    <property type="protein sequence ID" value="CAD7248482.1"/>
    <property type="molecule type" value="Genomic_DNA"/>
</dbReference>
<dbReference type="GO" id="GO:0007165">
    <property type="term" value="P:signal transduction"/>
    <property type="evidence" value="ECO:0007669"/>
    <property type="project" value="InterPro"/>
</dbReference>
<gene>
    <name evidence="4" type="ORF">DSTB1V02_LOCUS8294</name>
</gene>
<dbReference type="GO" id="GO:0005829">
    <property type="term" value="C:cytosol"/>
    <property type="evidence" value="ECO:0007669"/>
    <property type="project" value="TreeGrafter"/>
</dbReference>
<dbReference type="GO" id="GO:0000159">
    <property type="term" value="C:protein phosphatase type 2A complex"/>
    <property type="evidence" value="ECO:0007669"/>
    <property type="project" value="UniProtKB-UniRule"/>
</dbReference>
<protein>
    <recommendedName>
        <fullName evidence="2">Serine/threonine protein phosphatase 2A regulatory subunit</fullName>
    </recommendedName>
</protein>
<sequence>MSECETGAGAGPSVMSTSPTFVDKIDPFSKRSMKKEPKRSQGSPRYRTGQEEELQPLPLIKDVPAAKQEELFIRKLRQCSVFFDFMDPIADAKGKEVKKATLNELVDYMTAGGLLTEPVYPEIIKMVSCNLFRSLPPSENPSFDPEDDDPTLEASWPHLQPSSGLWFLQASGAGHDDLYPLLSSQLVYEFFLRFMESHSFQATLAKRLLELFDSEDPRERAYLKTALHRVYGKFLGLRAYIRKQISHIFLRYIYETEKFNGMAELLEVLGSVINGFALPLKAEHEQFLFKVLIPLHKVRSLSTCHAQLAYCIIQFLEKDHSLTEKVINDLLRYWPKTCSQKEIMFLNEMKEILDVMHPYQFQKIQKPLFQQIARCVSSPHFLVAESALCFWNHEYIMSLIEENNAVIMPIVFPAFCRIAKGHWNPTIVSIVNNVLQTFMERHSSLFDELMSSCAAERQERELISYL</sequence>
<evidence type="ECO:0000256" key="3">
    <source>
        <dbReference type="SAM" id="MobiDB-lite"/>
    </source>
</evidence>
<dbReference type="SUPFAM" id="SSF48371">
    <property type="entry name" value="ARM repeat"/>
    <property type="match status" value="1"/>
</dbReference>